<accession>A0ABT3NB82</accession>
<reference evidence="1 2" key="1">
    <citation type="submission" date="2022-11" db="EMBL/GenBank/DDBJ databases">
        <title>Desulfobotulus tamanensis H1 sp. nov. - anaerobic, alkaliphilic, sulphate reducing bacterium isolated from terrestrial mud volcano.</title>
        <authorList>
            <person name="Frolova A."/>
            <person name="Merkel A.Y."/>
            <person name="Slobodkin A.I."/>
        </authorList>
    </citation>
    <scope>NUCLEOTIDE SEQUENCE [LARGE SCALE GENOMIC DNA]</scope>
    <source>
        <strain evidence="1 2">H1</strain>
    </source>
</reference>
<dbReference type="PROSITE" id="PS51257">
    <property type="entry name" value="PROKAR_LIPOPROTEIN"/>
    <property type="match status" value="1"/>
</dbReference>
<sequence>MVKGQSRGGRACLWLSVVMLLIMLAGCATRHQVLRYQTPVMQAENLIPGIEPEEALVKLMVRAEGQGLAPDKGSPAQRRYHAERAAILDGYRRLSERIGGILIEASAMSGDGQMGHDRIMAETRAYLMGAQVMDVRYAEGIAIAEVRVFLAPRTSLFQWDRRVASP</sequence>
<proteinExistence type="predicted"/>
<gene>
    <name evidence="1" type="ORF">OOT00_11870</name>
</gene>
<protein>
    <recommendedName>
        <fullName evidence="3">Flagellar biosynthesis protein FlgP</fullName>
    </recommendedName>
</protein>
<comment type="caution">
    <text evidence="1">The sequence shown here is derived from an EMBL/GenBank/DDBJ whole genome shotgun (WGS) entry which is preliminary data.</text>
</comment>
<dbReference type="EMBL" id="JAPFPW010000014">
    <property type="protein sequence ID" value="MCW7754680.1"/>
    <property type="molecule type" value="Genomic_DNA"/>
</dbReference>
<dbReference type="RefSeq" id="WP_265425593.1">
    <property type="nucleotide sequence ID" value="NZ_JAPFPW010000014.1"/>
</dbReference>
<evidence type="ECO:0008006" key="3">
    <source>
        <dbReference type="Google" id="ProtNLM"/>
    </source>
</evidence>
<evidence type="ECO:0000313" key="2">
    <source>
        <dbReference type="Proteomes" id="UP001209681"/>
    </source>
</evidence>
<evidence type="ECO:0000313" key="1">
    <source>
        <dbReference type="EMBL" id="MCW7754680.1"/>
    </source>
</evidence>
<name>A0ABT3NB82_9BACT</name>
<keyword evidence="2" id="KW-1185">Reference proteome</keyword>
<dbReference type="Proteomes" id="UP001209681">
    <property type="component" value="Unassembled WGS sequence"/>
</dbReference>
<organism evidence="1 2">
    <name type="scientific">Desulfobotulus pelophilus</name>
    <dbReference type="NCBI Taxonomy" id="2823377"/>
    <lineage>
        <taxon>Bacteria</taxon>
        <taxon>Pseudomonadati</taxon>
        <taxon>Thermodesulfobacteriota</taxon>
        <taxon>Desulfobacteria</taxon>
        <taxon>Desulfobacterales</taxon>
        <taxon>Desulfobacteraceae</taxon>
        <taxon>Desulfobotulus</taxon>
    </lineage>
</organism>